<accession>A0A3B4CRG7</accession>
<dbReference type="GO" id="GO:0009653">
    <property type="term" value="P:anatomical structure morphogenesis"/>
    <property type="evidence" value="ECO:0007669"/>
    <property type="project" value="UniProtKB-ARBA"/>
</dbReference>
<dbReference type="GO" id="GO:0001708">
    <property type="term" value="P:cell fate specification"/>
    <property type="evidence" value="ECO:0007669"/>
    <property type="project" value="TreeGrafter"/>
</dbReference>
<feature type="region of interest" description="Disordered" evidence="8">
    <location>
        <begin position="1071"/>
        <end position="1094"/>
    </location>
</feature>
<keyword evidence="12" id="KW-1185">Reference proteome</keyword>
<reference evidence="11 12" key="1">
    <citation type="submission" date="2020-10" db="EMBL/GenBank/DDBJ databases">
        <title>Pygocentrus nattereri (red-bellied piranha) genome, fPygNat1, primary haplotype.</title>
        <authorList>
            <person name="Myers G."/>
            <person name="Meyer A."/>
            <person name="Karagic N."/>
            <person name="Pippel M."/>
            <person name="Winkler S."/>
            <person name="Tracey A."/>
            <person name="Wood J."/>
            <person name="Formenti G."/>
            <person name="Howe K."/>
            <person name="Fedrigo O."/>
            <person name="Jarvis E.D."/>
        </authorList>
    </citation>
    <scope>NUCLEOTIDE SEQUENCE [LARGE SCALE GENOMIC DNA]</scope>
</reference>
<dbReference type="Pfam" id="PF00907">
    <property type="entry name" value="T-box"/>
    <property type="match status" value="1"/>
</dbReference>
<dbReference type="Gene3D" id="2.60.40.820">
    <property type="entry name" value="Transcription factor, T-box"/>
    <property type="match status" value="1"/>
</dbReference>
<dbReference type="InterPro" id="IPR001699">
    <property type="entry name" value="TF_T-box"/>
</dbReference>
<dbReference type="GO" id="GO:0046983">
    <property type="term" value="F:protein dimerization activity"/>
    <property type="evidence" value="ECO:0007669"/>
    <property type="project" value="InterPro"/>
</dbReference>
<reference evidence="11" key="3">
    <citation type="submission" date="2025-09" db="UniProtKB">
        <authorList>
            <consortium name="Ensembl"/>
        </authorList>
    </citation>
    <scope>IDENTIFICATION</scope>
</reference>
<feature type="region of interest" description="Disordered" evidence="8">
    <location>
        <begin position="2688"/>
        <end position="2718"/>
    </location>
</feature>
<name>A0A3B4CRG7_PYGNA</name>
<reference evidence="11" key="2">
    <citation type="submission" date="2025-08" db="UniProtKB">
        <authorList>
            <consortium name="Ensembl"/>
        </authorList>
    </citation>
    <scope>IDENTIFICATION</scope>
</reference>
<dbReference type="GeneTree" id="ENSGT00940000156269"/>
<dbReference type="InterPro" id="IPR018186">
    <property type="entry name" value="TF_T-box_CS"/>
</dbReference>
<evidence type="ECO:0000256" key="5">
    <source>
        <dbReference type="ARBA" id="ARBA00023242"/>
    </source>
</evidence>
<feature type="compositionally biased region" description="Basic and acidic residues" evidence="8">
    <location>
        <begin position="1806"/>
        <end position="1816"/>
    </location>
</feature>
<dbReference type="PROSITE" id="PS50252">
    <property type="entry name" value="TBOX_3"/>
    <property type="match status" value="1"/>
</dbReference>
<feature type="compositionally biased region" description="Acidic residues" evidence="8">
    <location>
        <begin position="1735"/>
        <end position="1745"/>
    </location>
</feature>
<dbReference type="PRINTS" id="PR00937">
    <property type="entry name" value="TBOX"/>
</dbReference>
<feature type="region of interest" description="Disordered" evidence="8">
    <location>
        <begin position="2627"/>
        <end position="2649"/>
    </location>
</feature>
<feature type="region of interest" description="Disordered" evidence="8">
    <location>
        <begin position="2060"/>
        <end position="2079"/>
    </location>
</feature>
<dbReference type="PANTHER" id="PTHR11267">
    <property type="entry name" value="T-BOX PROTEIN-RELATED"/>
    <property type="match status" value="1"/>
</dbReference>
<dbReference type="Pfam" id="PF00010">
    <property type="entry name" value="HLH"/>
    <property type="match status" value="1"/>
</dbReference>
<feature type="region of interest" description="Disordered" evidence="8">
    <location>
        <begin position="1806"/>
        <end position="1844"/>
    </location>
</feature>
<evidence type="ECO:0000256" key="6">
    <source>
        <dbReference type="PROSITE-ProRule" id="PRU00201"/>
    </source>
</evidence>
<evidence type="ECO:0000256" key="2">
    <source>
        <dbReference type="ARBA" id="ARBA00023015"/>
    </source>
</evidence>
<dbReference type="InterPro" id="IPR032060">
    <property type="entry name" value="MGA_dom"/>
</dbReference>
<feature type="compositionally biased region" description="Polar residues" evidence="8">
    <location>
        <begin position="1746"/>
        <end position="1757"/>
    </location>
</feature>
<evidence type="ECO:0000256" key="7">
    <source>
        <dbReference type="SAM" id="Coils"/>
    </source>
</evidence>
<dbReference type="PROSITE" id="PS50888">
    <property type="entry name" value="BHLH"/>
    <property type="match status" value="1"/>
</dbReference>
<feature type="compositionally biased region" description="Basic residues" evidence="8">
    <location>
        <begin position="2194"/>
        <end position="2207"/>
    </location>
</feature>
<keyword evidence="3 6" id="KW-0238">DNA-binding</keyword>
<dbReference type="OrthoDB" id="6119313at2759"/>
<feature type="domain" description="BHLH" evidence="10">
    <location>
        <begin position="2230"/>
        <end position="2281"/>
    </location>
</feature>
<evidence type="ECO:0000256" key="3">
    <source>
        <dbReference type="ARBA" id="ARBA00023125"/>
    </source>
</evidence>
<keyword evidence="7" id="KW-0175">Coiled coil</keyword>
<dbReference type="STRING" id="42514.ENSPNAP00000013950"/>
<feature type="compositionally biased region" description="Polar residues" evidence="8">
    <location>
        <begin position="1832"/>
        <end position="1843"/>
    </location>
</feature>
<feature type="region of interest" description="Disordered" evidence="8">
    <location>
        <begin position="318"/>
        <end position="344"/>
    </location>
</feature>
<dbReference type="InterPro" id="IPR008967">
    <property type="entry name" value="p53-like_TF_DNA-bd_sf"/>
</dbReference>
<dbReference type="Pfam" id="PF16059">
    <property type="entry name" value="MGA_dom"/>
    <property type="match status" value="1"/>
</dbReference>
<feature type="compositionally biased region" description="Low complexity" evidence="8">
    <location>
        <begin position="2151"/>
        <end position="2164"/>
    </location>
</feature>
<dbReference type="PROSITE" id="PS01264">
    <property type="entry name" value="TBOX_2"/>
    <property type="match status" value="1"/>
</dbReference>
<organism evidence="11 12">
    <name type="scientific">Pygocentrus nattereri</name>
    <name type="common">Red-bellied piranha</name>
    <dbReference type="NCBI Taxonomy" id="42514"/>
    <lineage>
        <taxon>Eukaryota</taxon>
        <taxon>Metazoa</taxon>
        <taxon>Chordata</taxon>
        <taxon>Craniata</taxon>
        <taxon>Vertebrata</taxon>
        <taxon>Euteleostomi</taxon>
        <taxon>Actinopterygii</taxon>
        <taxon>Neopterygii</taxon>
        <taxon>Teleostei</taxon>
        <taxon>Ostariophysi</taxon>
        <taxon>Characiformes</taxon>
        <taxon>Characoidei</taxon>
        <taxon>Pygocentrus</taxon>
    </lineage>
</organism>
<protein>
    <submittedName>
        <fullName evidence="11">Uncharacterized protein</fullName>
    </submittedName>
</protein>
<evidence type="ECO:0000313" key="11">
    <source>
        <dbReference type="Ensembl" id="ENSPNAP00000013950.1"/>
    </source>
</evidence>
<evidence type="ECO:0000256" key="1">
    <source>
        <dbReference type="ARBA" id="ARBA00004123"/>
    </source>
</evidence>
<dbReference type="Proteomes" id="UP001501920">
    <property type="component" value="Chromosome 4"/>
</dbReference>
<dbReference type="SUPFAM" id="SSF47459">
    <property type="entry name" value="HLH, helix-loop-helix DNA-binding domain"/>
    <property type="match status" value="1"/>
</dbReference>
<proteinExistence type="predicted"/>
<keyword evidence="5 6" id="KW-0539">Nucleus</keyword>
<dbReference type="Ensembl" id="ENSPNAT00000021685.2">
    <property type="protein sequence ID" value="ENSPNAP00000013950.1"/>
    <property type="gene ID" value="ENSPNAG00000019841.2"/>
</dbReference>
<evidence type="ECO:0000313" key="12">
    <source>
        <dbReference type="Proteomes" id="UP001501920"/>
    </source>
</evidence>
<keyword evidence="2" id="KW-0805">Transcription regulation</keyword>
<dbReference type="GO" id="GO:0045893">
    <property type="term" value="P:positive regulation of DNA-templated transcription"/>
    <property type="evidence" value="ECO:0007669"/>
    <property type="project" value="InterPro"/>
</dbReference>
<dbReference type="GO" id="GO:0005634">
    <property type="term" value="C:nucleus"/>
    <property type="evidence" value="ECO:0007669"/>
    <property type="project" value="UniProtKB-SubCell"/>
</dbReference>
<dbReference type="GO" id="GO:0060429">
    <property type="term" value="P:epithelium development"/>
    <property type="evidence" value="ECO:0007669"/>
    <property type="project" value="UniProtKB-ARBA"/>
</dbReference>
<dbReference type="GeneID" id="108411565"/>
<dbReference type="PANTHER" id="PTHR11267:SF181">
    <property type="entry name" value="OPTOMOTOR-BLIND PROTEIN"/>
    <property type="match status" value="1"/>
</dbReference>
<dbReference type="GO" id="GO:0000785">
    <property type="term" value="C:chromatin"/>
    <property type="evidence" value="ECO:0007669"/>
    <property type="project" value="TreeGrafter"/>
</dbReference>
<dbReference type="CTD" id="127501911"/>
<dbReference type="InterPro" id="IPR046360">
    <property type="entry name" value="T-box_DNA-bd"/>
</dbReference>
<feature type="coiled-coil region" evidence="7">
    <location>
        <begin position="2271"/>
        <end position="2298"/>
    </location>
</feature>
<comment type="caution">
    <text evidence="6">Lacks conserved residue(s) required for the propagation of feature annotation.</text>
</comment>
<feature type="compositionally biased region" description="Basic and acidic residues" evidence="8">
    <location>
        <begin position="2179"/>
        <end position="2193"/>
    </location>
</feature>
<feature type="region of interest" description="Disordered" evidence="8">
    <location>
        <begin position="2105"/>
        <end position="2207"/>
    </location>
</feature>
<feature type="compositionally biased region" description="Polar residues" evidence="8">
    <location>
        <begin position="2060"/>
        <end position="2071"/>
    </location>
</feature>
<dbReference type="InterPro" id="IPR011598">
    <property type="entry name" value="bHLH_dom"/>
</dbReference>
<dbReference type="OMA" id="NFKENCE"/>
<evidence type="ECO:0000256" key="8">
    <source>
        <dbReference type="SAM" id="MobiDB-lite"/>
    </source>
</evidence>
<feature type="compositionally biased region" description="Acidic residues" evidence="8">
    <location>
        <begin position="2133"/>
        <end position="2150"/>
    </location>
</feature>
<sequence>MNLTALQEQPMPNFAFTMEVNATAERLTEMTCTTSTPPSVSVFLKPGKVDDCSNNQTLSISKQTGLPVAFPLVKSSNNSTKSSYTSSNIIATLENESVWSRFHCLGTEMILTKQGRRMFPCCRFRLSGLDLERKYTLVMDIMPLDAFTHKWNGKTWEPAAVGEPPVRARVCVHPESPAFGHQWMESPVSFYKVKLTCISTDQDGCVFLYPMHRYQPRLHVVPVDPDSKASTTLDSPNVQTFTFPKTEFYAVTSYQNPQITQLKIDCNPFAMAFRKDSQSIRLLQDKLGLCSPGGTQSQPSGLNLSIHNSEQNRKECTLKDATSPCTKDHRESLSPGSSPGKEREGILIKMKNAVSGYLNGALCKEEINSNETNEDKEVVKQSLTQLALDEHLAPLDVEPSVTAPIQEPSQTMNGSPASSNVVSREAVHSQLGYAHGKSPTEAAISAQVSQGRMKPKFSALPKPRLLNTSQVNRRNTTAHFRRKPFRRARKARSKWWSSVRYSKPPLVIPPPDVSLQPDLEDVEGMLFVSFAAKQALDVHVQNMKPVETSPLPLPENQSDVHAVEDVSLSVEERISKLESTLLLHLKQQKHRQVIHPLLQEVGMKLSLLDPTAAIDLQYLGVRLPFPPPVHNSLNQMNPESISPSHDGAGSFVSRTGKTNDPTKIKGWRDKFSTSAVQSAPEGLRNHSAFCSDMLDEYLENEAQQISDRVAVFSKSSSTPVSYQLPSRSSSYVVTLDSLLKTRSTSLNKVYSSHANVQARPLLGRSPENSVSFYSEGSSYSMFENKTKSSNFARSFQSDQAISSTGPLPRLGRKNQLSRPQLRWSYGMMPAKRQIHFMLQDLEEEAFFNGKVRTHITTERANFALSSLVTSQKSVKRTKFSTLHHKGECSEEFCRLGCICDSLQRKIRGPTHCRREQCMFDCSCFKHKVLLIHPPKVTKIQRGRKRALMAFPIADPEKGDRPPPATSVTTLWKLRMEENDSEPLFIPEPAPSFKKVPRLRTYVPRPTPQMREEDKDPVYLYFESKMTCARVREYNSNPPPQVHMLPNKKLTQDTEKLNHCFEAGVPPTAQKIAEKSTSGAGEHPKGAPSAVNTDAPEPTKLLEILSECNWEPHRNLVLSSLFWRMSNNLLSEPFCVGMYRVQLLSTTLKRGDTCSTVTYKVCVSRSQERKATSELQPMVTKMLKTEVSKAKETRTKKGNCVVSAHIVPQKKSSPLTDKRNRPPCKKKSRIFPLLTHALPAGYLRAAKKKRGGPAHGLIRVNGKMYNQAKLLLGQMGALHPANRFAAFVTGRLWPKPPDQPKVLADVPKPCLVQAPAEPNTVPKVINISQTTPPPSSRPLPAIAPKTKAVSKRTRSKLTPLTALSKLVEQSTSLKEDVSIISTGQSLDTTPLLSAGTKLVNVPVPPSSSEGTPSETATTAALPPGQQVVLQHLPGVPGSNFFCQYNGQVIQLVPIGQGPTGQPQPCLNSEGSIPQVIQTTNTCLPKDATSMQKPLSTTIQSKPLPRPFPVIAPKIFSLSGSSGMNIASGTPAFNLQSSFSGKTGTFSFRICPPSAEGKAGSQQGAKPPDQLVAAPAALVLPGGFTLIKLPLGPSVPPMPADSTTTTSLPAELPQKDECKEKVMSQSCSPKTEQTCQVSESNTKKLIPDTSNTNSTDAAGLNHGKCVLTSESVAEDRFMEKTLDSVETSSKTGSGKYDWVPKGAEMVLKSDDCESEHEDMEDWPPKGAERVLWIEEDSTDEEEKEDFNEQLNNNAGTSVKSPAGTKAKNFKTTRALQDISEASQSSSNAEQKHMISTLVAEDKELVHDDSNHRRNHEQEPCLNDSSNVMKKEPNNKPTQTLSPSRCNSKKVLLEVNGYPTLTQTEPCEDPTEKVAVVNQPNVCEQGLAPKNSSSIISKTEGTNSITQIHTRSNHLEIQEQGIVLGNSGPKKILPFIKQTTNIQATVSNHPDQNKQNLNSNSSNIIHHEELSGQKQTESSISTSSNTNAVEYDEADEDNYVDIDGDVPCPLLEGQTPAISTPPAEHLPNAASKKTDLSGLHLLPIIQKSFSQNNKVFKFSKQLVSSSGIPRTANQVEEEDVPEKQKLLKNKWLQFQKADRGLYVDDEDDVTQGHLSDDGKPGNDSDSDSSEGSSNHEDDEEDSSSDEDSSDDSESTSNSETEESFGTSSKEDDAVDVESFEENQEKKIISKMKAEVRHYRKSKQRKAKRADKFRKKINHRPNTCDKMESENELAKRLTHTEKERVRRGEMRQSFASLKTALNVEEKMKMCKHDILIQARLMIRALEVRNQTLEERKKALLQRQSAYISTIAQLSGKTEEMVKMNFKENCEQEKCCDIQNPVPASVTSPEINTRLLDGEANQLPPRLGQWKSNNCLRQTAKKSSVQPSVTPSVRKRRKVLRTDAMEDCKQEKWLDVQNPIPALASAPQINPRRLDSEGNQLPPRLGLWKSVNYIRKRSKKSCQQPSITTAAVDESSNTCMSSPVSQGTHVIGPLPSDKSENFILKLVAQNPTSLPPVLNDRNLSADPQPSGLNTVPQLDQRALDLSSVPSSKTAPIQAATGPFTLPKIVLQSFAMADPVAKLQLTSLEKTPLPSSPQASESAVNSLDVTLDAQDEEAGTETGDSVKICEETEKSLGSEESNEENPSSSPPVNKNCIQNITVTESEKDKPAAEGLVKLRKKRAKRDVIIEDALSNPDALGPRMLRNRSPATNRMSTRSTPKKKR</sequence>
<feature type="compositionally biased region" description="Polar residues" evidence="8">
    <location>
        <begin position="2702"/>
        <end position="2712"/>
    </location>
</feature>
<feature type="domain" description="T-box" evidence="9">
    <location>
        <begin position="93"/>
        <end position="275"/>
    </location>
</feature>
<feature type="region of interest" description="Disordered" evidence="8">
    <location>
        <begin position="1735"/>
        <end position="1767"/>
    </location>
</feature>
<feature type="region of interest" description="Disordered" evidence="8">
    <location>
        <begin position="1328"/>
        <end position="1353"/>
    </location>
</feature>
<dbReference type="InterPro" id="IPR036960">
    <property type="entry name" value="T-box_sf"/>
</dbReference>
<comment type="subcellular location">
    <subcellularLocation>
        <location evidence="1 6">Nucleus</location>
    </subcellularLocation>
</comment>
<dbReference type="RefSeq" id="XP_017538688.1">
    <property type="nucleotide sequence ID" value="XM_017683199.2"/>
</dbReference>
<dbReference type="InterPro" id="IPR036638">
    <property type="entry name" value="HLH_DNA-bd_sf"/>
</dbReference>
<feature type="region of interest" description="Disordered" evidence="8">
    <location>
        <begin position="1966"/>
        <end position="1991"/>
    </location>
</feature>
<dbReference type="GO" id="GO:0000978">
    <property type="term" value="F:RNA polymerase II cis-regulatory region sequence-specific DNA binding"/>
    <property type="evidence" value="ECO:0007669"/>
    <property type="project" value="InterPro"/>
</dbReference>
<dbReference type="SMART" id="SM00425">
    <property type="entry name" value="TBOX"/>
    <property type="match status" value="1"/>
</dbReference>
<feature type="region of interest" description="Disordered" evidence="8">
    <location>
        <begin position="642"/>
        <end position="666"/>
    </location>
</feature>
<feature type="compositionally biased region" description="Low complexity" evidence="8">
    <location>
        <begin position="1975"/>
        <end position="1984"/>
    </location>
</feature>
<dbReference type="SUPFAM" id="SSF49417">
    <property type="entry name" value="p53-like transcription factors"/>
    <property type="match status" value="1"/>
</dbReference>
<evidence type="ECO:0000259" key="9">
    <source>
        <dbReference type="PROSITE" id="PS50252"/>
    </source>
</evidence>
<keyword evidence="4" id="KW-0804">Transcription</keyword>
<evidence type="ECO:0000256" key="4">
    <source>
        <dbReference type="ARBA" id="ARBA00023163"/>
    </source>
</evidence>
<dbReference type="GO" id="GO:0000981">
    <property type="term" value="F:DNA-binding transcription factor activity, RNA polymerase II-specific"/>
    <property type="evidence" value="ECO:0007669"/>
    <property type="project" value="TreeGrafter"/>
</dbReference>
<evidence type="ECO:0000259" key="10">
    <source>
        <dbReference type="PROSITE" id="PS50888"/>
    </source>
</evidence>
<feature type="compositionally biased region" description="Acidic residues" evidence="8">
    <location>
        <begin position="2169"/>
        <end position="2178"/>
    </location>
</feature>
<dbReference type="Gene3D" id="4.10.280.10">
    <property type="entry name" value="Helix-loop-helix DNA-binding domain"/>
    <property type="match status" value="1"/>
</dbReference>